<comment type="similarity">
    <text evidence="11 12">Belongs to the TonB-dependent receptor family.</text>
</comment>
<evidence type="ECO:0000256" key="3">
    <source>
        <dbReference type="ARBA" id="ARBA00022452"/>
    </source>
</evidence>
<evidence type="ECO:0000256" key="1">
    <source>
        <dbReference type="ARBA" id="ARBA00004571"/>
    </source>
</evidence>
<dbReference type="eggNOG" id="COG4771">
    <property type="taxonomic scope" value="Bacteria"/>
</dbReference>
<evidence type="ECO:0000259" key="15">
    <source>
        <dbReference type="Pfam" id="PF07715"/>
    </source>
</evidence>
<dbReference type="Gene3D" id="2.40.170.20">
    <property type="entry name" value="TonB-dependent receptor, beta-barrel domain"/>
    <property type="match status" value="1"/>
</dbReference>
<dbReference type="InterPro" id="IPR036942">
    <property type="entry name" value="Beta-barrel_TonB_sf"/>
</dbReference>
<keyword evidence="16" id="KW-0675">Receptor</keyword>
<reference evidence="16" key="1">
    <citation type="submission" date="2008-01" db="EMBL/GenBank/DDBJ databases">
        <title>Complete sequence of chromosome of Caulobacter sp. K31.</title>
        <authorList>
            <consortium name="US DOE Joint Genome Institute"/>
            <person name="Copeland A."/>
            <person name="Lucas S."/>
            <person name="Lapidus A."/>
            <person name="Barry K."/>
            <person name="Glavina del Rio T."/>
            <person name="Dalin E."/>
            <person name="Tice H."/>
            <person name="Pitluck S."/>
            <person name="Bruce D."/>
            <person name="Goodwin L."/>
            <person name="Thompson L.S."/>
            <person name="Brettin T."/>
            <person name="Detter J.C."/>
            <person name="Han C."/>
            <person name="Schmutz J."/>
            <person name="Larimer F."/>
            <person name="Land M."/>
            <person name="Hauser L."/>
            <person name="Kyrpides N."/>
            <person name="Kim E."/>
            <person name="Stephens C."/>
            <person name="Richardson P."/>
        </authorList>
    </citation>
    <scope>NUCLEOTIDE SEQUENCE [LARGE SCALE GENOMIC DNA]</scope>
    <source>
        <strain evidence="16">K31</strain>
    </source>
</reference>
<feature type="domain" description="TonB-dependent receptor-like beta-barrel" evidence="14">
    <location>
        <begin position="288"/>
        <end position="678"/>
    </location>
</feature>
<keyword evidence="9 11" id="KW-0472">Membrane</keyword>
<evidence type="ECO:0000256" key="5">
    <source>
        <dbReference type="ARBA" id="ARBA00022692"/>
    </source>
</evidence>
<comment type="subcellular location">
    <subcellularLocation>
        <location evidence="1 11">Cell outer membrane</location>
        <topology evidence="1 11">Multi-pass membrane protein</topology>
    </subcellularLocation>
</comment>
<keyword evidence="5 11" id="KW-0812">Transmembrane</keyword>
<dbReference type="InterPro" id="IPR039426">
    <property type="entry name" value="TonB-dep_rcpt-like"/>
</dbReference>
<dbReference type="InterPro" id="IPR000531">
    <property type="entry name" value="Beta-barrel_TonB"/>
</dbReference>
<evidence type="ECO:0000256" key="4">
    <source>
        <dbReference type="ARBA" id="ARBA00022496"/>
    </source>
</evidence>
<evidence type="ECO:0000256" key="11">
    <source>
        <dbReference type="PROSITE-ProRule" id="PRU01360"/>
    </source>
</evidence>
<gene>
    <name evidence="16" type="ordered locus">Caul_2368</name>
</gene>
<evidence type="ECO:0000256" key="7">
    <source>
        <dbReference type="ARBA" id="ARBA00023065"/>
    </source>
</evidence>
<keyword evidence="13" id="KW-0732">Signal</keyword>
<keyword evidence="4" id="KW-0410">Iron transport</keyword>
<keyword evidence="6" id="KW-0408">Iron</keyword>
<evidence type="ECO:0000256" key="9">
    <source>
        <dbReference type="ARBA" id="ARBA00023136"/>
    </source>
</evidence>
<dbReference type="Pfam" id="PF00593">
    <property type="entry name" value="TonB_dep_Rec_b-barrel"/>
    <property type="match status" value="1"/>
</dbReference>
<dbReference type="KEGG" id="cak:Caul_2368"/>
<organism evidence="16">
    <name type="scientific">Caulobacter sp. (strain K31)</name>
    <dbReference type="NCBI Taxonomy" id="366602"/>
    <lineage>
        <taxon>Bacteria</taxon>
        <taxon>Pseudomonadati</taxon>
        <taxon>Pseudomonadota</taxon>
        <taxon>Alphaproteobacteria</taxon>
        <taxon>Caulobacterales</taxon>
        <taxon>Caulobacteraceae</taxon>
        <taxon>Caulobacter</taxon>
    </lineage>
</organism>
<sequence length="712" mass="76284" precursor="true">MTDKNSLRTWARAQLLLGVAAAALAAPAGAMAQAAIAAPDKDVVTLDDIIVTAQKREQRLLDVPMAITAFTGEAIEQRGAASLQDLQFSVPGLSLVEQGPGQQRVQIRGVTTSNGLPTVGQYLDEMPISIDDQTQTLDLRLIDMKQIEVLRGPQGTLYGEGSMGGTIRFLTADPDLGQIGGSFEGQAGSVTDGATAWRVNGVVNLPLVKDRLGMRLVAGYENTGGWIDSSVTGKKDVNAAKILTLRGKLLAKFTDNIQASLLVLHQEQDQDYQNFGVSRKTSSRVAEQNNPKYDLANLVLKWDLGSANLTNSLGYQKAENNTVTDLSNTYVPLLPLLGVPAGLITSVGLGSTSDVDVLTDEVRLTSAVGGQFDWSAGAYGRHLKRTGTSRSATAPGSLAFNLISVTATFESKAWATFGELNWHATDALTITGGLRYFEETRTLESVNRSFGGLATASNSGKFSSLNPRLNISYDVSPTGMVYVSAAKGFRSGGFNLAATGGPPTYDPDELWTYEVGTKHQWFDRRLTFEGAAYYTDWTGVQSSFVPTGAAIGYVTNGGKVNGWGADVSMSARPATGLTLSATYGWNNLEYQGKTAEHAPGDPVDYAVRQSWSGSIDYRRPVVGNAEGFARLDYQHAGRSAIINRGSAVNVAIDPRDLVNAQLGVEFRRYEVSLFASNLFDEKTPIVPGPFGAIFQDIEPTPRIVGARFKATF</sequence>
<protein>
    <submittedName>
        <fullName evidence="16">TonB-dependent receptor</fullName>
    </submittedName>
</protein>
<dbReference type="GO" id="GO:0006826">
    <property type="term" value="P:iron ion transport"/>
    <property type="evidence" value="ECO:0007669"/>
    <property type="project" value="UniProtKB-KW"/>
</dbReference>
<keyword evidence="2 11" id="KW-0813">Transport</keyword>
<dbReference type="PROSITE" id="PS52016">
    <property type="entry name" value="TONB_DEPENDENT_REC_3"/>
    <property type="match status" value="1"/>
</dbReference>
<dbReference type="PANTHER" id="PTHR32552">
    <property type="entry name" value="FERRICHROME IRON RECEPTOR-RELATED"/>
    <property type="match status" value="1"/>
</dbReference>
<keyword evidence="7" id="KW-0406">Ion transport</keyword>
<dbReference type="InterPro" id="IPR006311">
    <property type="entry name" value="TAT_signal"/>
</dbReference>
<dbReference type="AlphaFoldDB" id="B0SV26"/>
<evidence type="ECO:0000256" key="8">
    <source>
        <dbReference type="ARBA" id="ARBA00023077"/>
    </source>
</evidence>
<keyword evidence="8 12" id="KW-0798">TonB box</keyword>
<dbReference type="Pfam" id="PF07715">
    <property type="entry name" value="Plug"/>
    <property type="match status" value="1"/>
</dbReference>
<name>B0SV26_CAUSK</name>
<evidence type="ECO:0000256" key="2">
    <source>
        <dbReference type="ARBA" id="ARBA00022448"/>
    </source>
</evidence>
<dbReference type="PANTHER" id="PTHR32552:SF81">
    <property type="entry name" value="TONB-DEPENDENT OUTER MEMBRANE RECEPTOR"/>
    <property type="match status" value="1"/>
</dbReference>
<feature type="chain" id="PRO_5002755619" evidence="13">
    <location>
        <begin position="33"/>
        <end position="712"/>
    </location>
</feature>
<dbReference type="GO" id="GO:0009279">
    <property type="term" value="C:cell outer membrane"/>
    <property type="evidence" value="ECO:0007669"/>
    <property type="project" value="UniProtKB-SubCell"/>
</dbReference>
<keyword evidence="3 11" id="KW-1134">Transmembrane beta strand</keyword>
<dbReference type="PROSITE" id="PS51318">
    <property type="entry name" value="TAT"/>
    <property type="match status" value="1"/>
</dbReference>
<accession>B0SV26</accession>
<dbReference type="InterPro" id="IPR012910">
    <property type="entry name" value="Plug_dom"/>
</dbReference>
<dbReference type="STRING" id="366602.Caul_2368"/>
<dbReference type="CDD" id="cd01347">
    <property type="entry name" value="ligand_gated_channel"/>
    <property type="match status" value="1"/>
</dbReference>
<evidence type="ECO:0000256" key="13">
    <source>
        <dbReference type="SAM" id="SignalP"/>
    </source>
</evidence>
<feature type="signal peptide" evidence="13">
    <location>
        <begin position="1"/>
        <end position="32"/>
    </location>
</feature>
<evidence type="ECO:0000256" key="12">
    <source>
        <dbReference type="RuleBase" id="RU003357"/>
    </source>
</evidence>
<dbReference type="SUPFAM" id="SSF56935">
    <property type="entry name" value="Porins"/>
    <property type="match status" value="1"/>
</dbReference>
<feature type="domain" description="TonB-dependent receptor plug" evidence="15">
    <location>
        <begin position="60"/>
        <end position="166"/>
    </location>
</feature>
<dbReference type="HOGENOM" id="CLU_008287_15_1_5"/>
<evidence type="ECO:0000313" key="16">
    <source>
        <dbReference type="EMBL" id="ABZ71495.1"/>
    </source>
</evidence>
<keyword evidence="10 11" id="KW-0998">Cell outer membrane</keyword>
<evidence type="ECO:0000256" key="10">
    <source>
        <dbReference type="ARBA" id="ARBA00023237"/>
    </source>
</evidence>
<proteinExistence type="inferred from homology"/>
<evidence type="ECO:0000256" key="6">
    <source>
        <dbReference type="ARBA" id="ARBA00023004"/>
    </source>
</evidence>
<evidence type="ECO:0000259" key="14">
    <source>
        <dbReference type="Pfam" id="PF00593"/>
    </source>
</evidence>
<dbReference type="EMBL" id="CP000927">
    <property type="protein sequence ID" value="ABZ71495.1"/>
    <property type="molecule type" value="Genomic_DNA"/>
</dbReference>